<feature type="region of interest" description="Disordered" evidence="2">
    <location>
        <begin position="157"/>
        <end position="215"/>
    </location>
</feature>
<proteinExistence type="predicted"/>
<evidence type="ECO:0000256" key="2">
    <source>
        <dbReference type="SAM" id="MobiDB-lite"/>
    </source>
</evidence>
<accession>A0A8H7AA69</accession>
<feature type="transmembrane region" description="Helical" evidence="3">
    <location>
        <begin position="6"/>
        <end position="25"/>
    </location>
</feature>
<dbReference type="EMBL" id="JAACFV010000180">
    <property type="protein sequence ID" value="KAF7503406.1"/>
    <property type="molecule type" value="Genomic_DNA"/>
</dbReference>
<protein>
    <submittedName>
        <fullName evidence="4">Uncharacterized protein</fullName>
    </submittedName>
</protein>
<evidence type="ECO:0000313" key="4">
    <source>
        <dbReference type="EMBL" id="KAF7503406.1"/>
    </source>
</evidence>
<keyword evidence="1" id="KW-0175">Coiled coil</keyword>
<gene>
    <name evidence="4" type="ORF">GJ744_003889</name>
</gene>
<dbReference type="AlphaFoldDB" id="A0A8H7AA69"/>
<feature type="transmembrane region" description="Helical" evidence="3">
    <location>
        <begin position="32"/>
        <end position="54"/>
    </location>
</feature>
<feature type="coiled-coil region" evidence="1">
    <location>
        <begin position="79"/>
        <end position="106"/>
    </location>
</feature>
<keyword evidence="5" id="KW-1185">Reference proteome</keyword>
<organism evidence="4 5">
    <name type="scientific">Endocarpon pusillum</name>
    <dbReference type="NCBI Taxonomy" id="364733"/>
    <lineage>
        <taxon>Eukaryota</taxon>
        <taxon>Fungi</taxon>
        <taxon>Dikarya</taxon>
        <taxon>Ascomycota</taxon>
        <taxon>Pezizomycotina</taxon>
        <taxon>Eurotiomycetes</taxon>
        <taxon>Chaetothyriomycetidae</taxon>
        <taxon>Verrucariales</taxon>
        <taxon>Verrucariaceae</taxon>
        <taxon>Endocarpon</taxon>
    </lineage>
</organism>
<keyword evidence="3" id="KW-0812">Transmembrane</keyword>
<evidence type="ECO:0000313" key="5">
    <source>
        <dbReference type="Proteomes" id="UP000606974"/>
    </source>
</evidence>
<keyword evidence="3" id="KW-0472">Membrane</keyword>
<dbReference type="Proteomes" id="UP000606974">
    <property type="component" value="Unassembled WGS sequence"/>
</dbReference>
<keyword evidence="3" id="KW-1133">Transmembrane helix</keyword>
<name>A0A8H7AA69_9EURO</name>
<evidence type="ECO:0000256" key="3">
    <source>
        <dbReference type="SAM" id="Phobius"/>
    </source>
</evidence>
<evidence type="ECO:0000256" key="1">
    <source>
        <dbReference type="SAM" id="Coils"/>
    </source>
</evidence>
<reference evidence="4" key="1">
    <citation type="submission" date="2020-02" db="EMBL/GenBank/DDBJ databases">
        <authorList>
            <person name="Palmer J.M."/>
        </authorList>
    </citation>
    <scope>NUCLEOTIDE SEQUENCE</scope>
    <source>
        <strain evidence="4">EPUS1.4</strain>
        <tissue evidence="4">Thallus</tissue>
    </source>
</reference>
<sequence length="215" mass="23549">MSLLLSHLVSVSFFFVMVCLIGIIFKRSTVVGSLSLGLFVIHGGGSLALLFSLLSGSHLSIPLLYQSPLLEISLQGEAKARVDQAILQANAQIAQLAEQVKKEAELPTKLPERVNKPGWRRNFKDHDKTTRRAMTAVEAMEKDEQRAEDEQRLEIASPGPLVPEDLLPPPSTAPAIVESSRKRTRKHTTAYRETFGDSQEDPSAGIKRGRAGGIL</sequence>
<comment type="caution">
    <text evidence="4">The sequence shown here is derived from an EMBL/GenBank/DDBJ whole genome shotgun (WGS) entry which is preliminary data.</text>
</comment>